<dbReference type="CDD" id="cd02208">
    <property type="entry name" value="cupin_RmlC-like"/>
    <property type="match status" value="1"/>
</dbReference>
<evidence type="ECO:0000313" key="3">
    <source>
        <dbReference type="EMBL" id="GEC74110.1"/>
    </source>
</evidence>
<accession>A0A4Y4B4F8</accession>
<dbReference type="SUPFAM" id="SSF51182">
    <property type="entry name" value="RmlC-like cupins"/>
    <property type="match status" value="1"/>
</dbReference>
<dbReference type="Gene3D" id="1.10.10.60">
    <property type="entry name" value="Homeodomain-like"/>
    <property type="match status" value="1"/>
</dbReference>
<dbReference type="GO" id="GO:0043565">
    <property type="term" value="F:sequence-specific DNA binding"/>
    <property type="evidence" value="ECO:0007669"/>
    <property type="project" value="InterPro"/>
</dbReference>
<dbReference type="EMBL" id="BJNQ01000001">
    <property type="protein sequence ID" value="GEC74110.1"/>
    <property type="molecule type" value="Genomic_DNA"/>
</dbReference>
<dbReference type="Gene3D" id="2.60.120.10">
    <property type="entry name" value="Jelly Rolls"/>
    <property type="match status" value="1"/>
</dbReference>
<dbReference type="InterPro" id="IPR014710">
    <property type="entry name" value="RmlC-like_jellyroll"/>
</dbReference>
<name>A0A4Y4B4F8_MICMQ</name>
<comment type="caution">
    <text evidence="3">The sequence shown here is derived from an EMBL/GenBank/DDBJ whole genome shotgun (WGS) entry which is preliminary data.</text>
</comment>
<feature type="region of interest" description="Disordered" evidence="1">
    <location>
        <begin position="293"/>
        <end position="315"/>
    </location>
</feature>
<dbReference type="AlphaFoldDB" id="A0A4Y4B4F8"/>
<protein>
    <submittedName>
        <fullName evidence="3">AraC family transcriptional regulator</fullName>
    </submittedName>
</protein>
<dbReference type="PANTHER" id="PTHR11019:SF199">
    <property type="entry name" value="HTH-TYPE TRANSCRIPTIONAL REGULATOR NIMR"/>
    <property type="match status" value="1"/>
</dbReference>
<dbReference type="RefSeq" id="WP_141385681.1">
    <property type="nucleotide sequence ID" value="NZ_BJNQ01000001.1"/>
</dbReference>
<dbReference type="Proteomes" id="UP000317410">
    <property type="component" value="Unassembled WGS sequence"/>
</dbReference>
<evidence type="ECO:0000256" key="1">
    <source>
        <dbReference type="SAM" id="MobiDB-lite"/>
    </source>
</evidence>
<dbReference type="Pfam" id="PF07883">
    <property type="entry name" value="Cupin_2"/>
    <property type="match status" value="1"/>
</dbReference>
<dbReference type="InterPro" id="IPR018060">
    <property type="entry name" value="HTH_AraC"/>
</dbReference>
<dbReference type="PANTHER" id="PTHR11019">
    <property type="entry name" value="HTH-TYPE TRANSCRIPTIONAL REGULATOR NIMR"/>
    <property type="match status" value="1"/>
</dbReference>
<dbReference type="InterPro" id="IPR013096">
    <property type="entry name" value="Cupin_2"/>
</dbReference>
<feature type="compositionally biased region" description="Acidic residues" evidence="1">
    <location>
        <begin position="26"/>
        <end position="37"/>
    </location>
</feature>
<dbReference type="PROSITE" id="PS01124">
    <property type="entry name" value="HTH_ARAC_FAMILY_2"/>
    <property type="match status" value="1"/>
</dbReference>
<gene>
    <name evidence="3" type="ORF">MLI01_02550</name>
</gene>
<dbReference type="InterPro" id="IPR011051">
    <property type="entry name" value="RmlC_Cupin_sf"/>
</dbReference>
<evidence type="ECO:0000313" key="4">
    <source>
        <dbReference type="Proteomes" id="UP000317410"/>
    </source>
</evidence>
<feature type="domain" description="HTH araC/xylS-type" evidence="2">
    <location>
        <begin position="202"/>
        <end position="298"/>
    </location>
</feature>
<feature type="region of interest" description="Disordered" evidence="1">
    <location>
        <begin position="1"/>
        <end position="44"/>
    </location>
</feature>
<dbReference type="SMART" id="SM00342">
    <property type="entry name" value="HTH_ARAC"/>
    <property type="match status" value="1"/>
</dbReference>
<evidence type="ECO:0000259" key="2">
    <source>
        <dbReference type="PROSITE" id="PS01124"/>
    </source>
</evidence>
<sequence length="315" mass="33537">MFRSRPPIPKEARVDAPEDIGTGSESGDEEGPDDEDFGPWGHGRHRHDDDQFIVALSGSAVIEVDGEPFTVDQTEGIWIPAGVPHSARFHPGFAPFVHRTGAPTGVVSAPCAVTVSVELRNRLLATAISGADASPLLCAALRRSSRRRSVRGVGDPAHVDAVAVSPVGAPAPRRSDAAAERARMRSEVARIAHAELRGPLTSAIGAALRADPADDRTLDGWARRLHTSTTSIRRAFVTELGTSYTTWRTAVRLEAAAALLRRGYPVANAARAVGLTHNGLLAAFHRGYGCRPSAMRRHQTRDMKPSGAGGAPRSR</sequence>
<proteinExistence type="predicted"/>
<reference evidence="3 4" key="1">
    <citation type="submission" date="2019-06" db="EMBL/GenBank/DDBJ databases">
        <title>Whole genome shotgun sequence of Microbacterium liquefaciens NBRC 15037.</title>
        <authorList>
            <person name="Hosoyama A."/>
            <person name="Uohara A."/>
            <person name="Ohji S."/>
            <person name="Ichikawa N."/>
        </authorList>
    </citation>
    <scope>NUCLEOTIDE SEQUENCE [LARGE SCALE GENOMIC DNA]</scope>
    <source>
        <strain evidence="3 4">NBRC 15037</strain>
    </source>
</reference>
<dbReference type="GO" id="GO:0003700">
    <property type="term" value="F:DNA-binding transcription factor activity"/>
    <property type="evidence" value="ECO:0007669"/>
    <property type="project" value="InterPro"/>
</dbReference>
<organism evidence="3 4">
    <name type="scientific">Microbacterium maritypicum</name>
    <name type="common">Microbacterium liquefaciens</name>
    <dbReference type="NCBI Taxonomy" id="33918"/>
    <lineage>
        <taxon>Bacteria</taxon>
        <taxon>Bacillati</taxon>
        <taxon>Actinomycetota</taxon>
        <taxon>Actinomycetes</taxon>
        <taxon>Micrococcales</taxon>
        <taxon>Microbacteriaceae</taxon>
        <taxon>Microbacterium</taxon>
    </lineage>
</organism>
<dbReference type="Pfam" id="PF12833">
    <property type="entry name" value="HTH_18"/>
    <property type="match status" value="1"/>
</dbReference>